<proteinExistence type="predicted"/>
<dbReference type="KEGG" id="hgn:E6W36_14575"/>
<keyword evidence="2" id="KW-1185">Reference proteome</keyword>
<gene>
    <name evidence="1" type="ORF">E6W36_14575</name>
</gene>
<sequence length="87" mass="9362">MTFPVRSTTWIDRCWTKNRISGSGARALEAAGRSADALKAYTAGADVLAAFPPRDQAEFQLAAIRADLRQGTDAQARKIIDDLPAKG</sequence>
<name>A0A4D7C5A9_9SPHN</name>
<dbReference type="EMBL" id="CP039704">
    <property type="protein sequence ID" value="QCI80291.1"/>
    <property type="molecule type" value="Genomic_DNA"/>
</dbReference>
<dbReference type="AlphaFoldDB" id="A0A4D7C5A9"/>
<evidence type="ECO:0008006" key="3">
    <source>
        <dbReference type="Google" id="ProtNLM"/>
    </source>
</evidence>
<dbReference type="RefSeq" id="WP_222873157.1">
    <property type="nucleotide sequence ID" value="NZ_CP039704.1"/>
</dbReference>
<reference evidence="2" key="1">
    <citation type="submission" date="2019-04" db="EMBL/GenBank/DDBJ databases">
        <title>Complete genome sequence of Sphingomonas sp. W1-2-3.</title>
        <authorList>
            <person name="Im W.T."/>
        </authorList>
    </citation>
    <scope>NUCLEOTIDE SEQUENCE [LARGE SCALE GENOMIC DNA]</scope>
    <source>
        <strain evidence="2">W1-2-3</strain>
    </source>
</reference>
<protein>
    <recommendedName>
        <fullName evidence="3">Tetratricopeptide repeat protein</fullName>
    </recommendedName>
</protein>
<dbReference type="Proteomes" id="UP000298714">
    <property type="component" value="Chromosome"/>
</dbReference>
<evidence type="ECO:0000313" key="2">
    <source>
        <dbReference type="Proteomes" id="UP000298714"/>
    </source>
</evidence>
<accession>A0A4D7C5A9</accession>
<organism evidence="1 2">
    <name type="scientific">Hankyongella ginsenosidimutans</name>
    <dbReference type="NCBI Taxonomy" id="1763828"/>
    <lineage>
        <taxon>Bacteria</taxon>
        <taxon>Pseudomonadati</taxon>
        <taxon>Pseudomonadota</taxon>
        <taxon>Alphaproteobacteria</taxon>
        <taxon>Sphingomonadales</taxon>
        <taxon>Sphingomonadaceae</taxon>
        <taxon>Hankyongella</taxon>
    </lineage>
</organism>
<evidence type="ECO:0000313" key="1">
    <source>
        <dbReference type="EMBL" id="QCI80291.1"/>
    </source>
</evidence>